<dbReference type="PROSITE" id="PS50113">
    <property type="entry name" value="PAC"/>
    <property type="match status" value="1"/>
</dbReference>
<dbReference type="GO" id="GO:0030295">
    <property type="term" value="F:protein kinase activator activity"/>
    <property type="evidence" value="ECO:0007669"/>
    <property type="project" value="TreeGrafter"/>
</dbReference>
<evidence type="ECO:0000259" key="7">
    <source>
        <dbReference type="PROSITE" id="PS50113"/>
    </source>
</evidence>
<evidence type="ECO:0000313" key="8">
    <source>
        <dbReference type="EMBL" id="PLZ86097.1"/>
    </source>
</evidence>
<evidence type="ECO:0000256" key="3">
    <source>
        <dbReference type="ARBA" id="ARBA00022679"/>
    </source>
</evidence>
<gene>
    <name evidence="8" type="ORF">CEN44_20725</name>
</gene>
<dbReference type="NCBIfam" id="TIGR00229">
    <property type="entry name" value="sensory_box"/>
    <property type="match status" value="1"/>
</dbReference>
<keyword evidence="9" id="KW-1185">Reference proteome</keyword>
<dbReference type="FunFam" id="1.10.287.130:FF:000070">
    <property type="entry name" value="Histidine kinase sensor protein"/>
    <property type="match status" value="1"/>
</dbReference>
<accession>A0A2N6JYL7</accession>
<dbReference type="SMART" id="SM00388">
    <property type="entry name" value="HisKA"/>
    <property type="match status" value="1"/>
</dbReference>
<dbReference type="InterPro" id="IPR000014">
    <property type="entry name" value="PAS"/>
</dbReference>
<dbReference type="GO" id="GO:0000156">
    <property type="term" value="F:phosphorelay response regulator activity"/>
    <property type="evidence" value="ECO:0007669"/>
    <property type="project" value="TreeGrafter"/>
</dbReference>
<proteinExistence type="predicted"/>
<comment type="catalytic activity">
    <reaction evidence="1">
        <text>ATP + protein L-histidine = ADP + protein N-phospho-L-histidine.</text>
        <dbReference type="EC" id="2.7.13.3"/>
    </reaction>
</comment>
<dbReference type="CDD" id="cd00082">
    <property type="entry name" value="HisKA"/>
    <property type="match status" value="1"/>
</dbReference>
<keyword evidence="5" id="KW-0472">Membrane</keyword>
<feature type="domain" description="PAC" evidence="7">
    <location>
        <begin position="114"/>
        <end position="164"/>
    </location>
</feature>
<dbReference type="Proteomes" id="UP000235036">
    <property type="component" value="Unassembled WGS sequence"/>
</dbReference>
<evidence type="ECO:0000313" key="9">
    <source>
        <dbReference type="Proteomes" id="UP000235036"/>
    </source>
</evidence>
<evidence type="ECO:0000256" key="1">
    <source>
        <dbReference type="ARBA" id="ARBA00000085"/>
    </source>
</evidence>
<dbReference type="EC" id="2.7.13.3" evidence="2"/>
<dbReference type="GO" id="GO:0000155">
    <property type="term" value="F:phosphorelay sensor kinase activity"/>
    <property type="evidence" value="ECO:0007669"/>
    <property type="project" value="InterPro"/>
</dbReference>
<keyword evidence="4" id="KW-0418">Kinase</keyword>
<feature type="coiled-coil region" evidence="6">
    <location>
        <begin position="155"/>
        <end position="186"/>
    </location>
</feature>
<dbReference type="InterPro" id="IPR035965">
    <property type="entry name" value="PAS-like_dom_sf"/>
</dbReference>
<dbReference type="SUPFAM" id="SSF47384">
    <property type="entry name" value="Homodimeric domain of signal transducing histidine kinase"/>
    <property type="match status" value="1"/>
</dbReference>
<evidence type="ECO:0000256" key="6">
    <source>
        <dbReference type="SAM" id="Coils"/>
    </source>
</evidence>
<dbReference type="Gene3D" id="1.10.287.130">
    <property type="match status" value="1"/>
</dbReference>
<comment type="caution">
    <text evidence="8">The sequence shown here is derived from an EMBL/GenBank/DDBJ whole genome shotgun (WGS) entry which is preliminary data.</text>
</comment>
<dbReference type="GO" id="GO:0016020">
    <property type="term" value="C:membrane"/>
    <property type="evidence" value="ECO:0007669"/>
    <property type="project" value="UniProtKB-SubCell"/>
</dbReference>
<dbReference type="InterPro" id="IPR036097">
    <property type="entry name" value="HisK_dim/P_sf"/>
</dbReference>
<dbReference type="PANTHER" id="PTHR42878">
    <property type="entry name" value="TWO-COMPONENT HISTIDINE KINASE"/>
    <property type="match status" value="1"/>
</dbReference>
<name>A0A2N6JYL7_FISMU</name>
<dbReference type="InterPro" id="IPR000700">
    <property type="entry name" value="PAS-assoc_C"/>
</dbReference>
<dbReference type="Pfam" id="PF00512">
    <property type="entry name" value="HisKA"/>
    <property type="match status" value="1"/>
</dbReference>
<sequence>MKAGLDDYIVKSPRHFVRLRVAVQGALERVAARRQVARLENRLQLLLENLNVGVFSSTLDGYLLESNQAFLNLLSVNNLTEAQAVNLRQLCSQLSPPGTPLLTSTEVSRGKSQKAQEIRIPQTDGQSKWVLLTQYLNTNDDEGVIDAIVEDITALKQAELALRQLNETLELRVQQRTGELEDVNSQLEAFAYSVSHDLRAPLRAIESFAQILLDSYRTQLDASGQNYLDRIRRAAVLMNTLIENLLDYSRITPPPHHPTSSNYLTLFN</sequence>
<evidence type="ECO:0000256" key="4">
    <source>
        <dbReference type="ARBA" id="ARBA00022777"/>
    </source>
</evidence>
<dbReference type="AlphaFoldDB" id="A0A2N6JYL7"/>
<dbReference type="InterPro" id="IPR003661">
    <property type="entry name" value="HisK_dim/P_dom"/>
</dbReference>
<keyword evidence="6" id="KW-0175">Coiled coil</keyword>
<dbReference type="EMBL" id="NRQW01000480">
    <property type="protein sequence ID" value="PLZ86097.1"/>
    <property type="molecule type" value="Genomic_DNA"/>
</dbReference>
<evidence type="ECO:0000256" key="2">
    <source>
        <dbReference type="ARBA" id="ARBA00012438"/>
    </source>
</evidence>
<evidence type="ECO:0000256" key="5">
    <source>
        <dbReference type="ARBA" id="ARBA00023136"/>
    </source>
</evidence>
<dbReference type="PANTHER" id="PTHR42878:SF15">
    <property type="entry name" value="BACTERIOPHYTOCHROME"/>
    <property type="match status" value="1"/>
</dbReference>
<dbReference type="InterPro" id="IPR050351">
    <property type="entry name" value="BphY/WalK/GraS-like"/>
</dbReference>
<dbReference type="SUPFAM" id="SSF55785">
    <property type="entry name" value="PYP-like sensor domain (PAS domain)"/>
    <property type="match status" value="1"/>
</dbReference>
<dbReference type="RefSeq" id="WP_102205576.1">
    <property type="nucleotide sequence ID" value="NZ_CAWNVR010000602.1"/>
</dbReference>
<reference evidence="8 9" key="1">
    <citation type="submission" date="2017-08" db="EMBL/GenBank/DDBJ databases">
        <title>Genomes of Fischerella (Mastigocladus) sp. strains.</title>
        <authorList>
            <person name="Miller S.R."/>
        </authorList>
    </citation>
    <scope>NUCLEOTIDE SEQUENCE [LARGE SCALE GENOMIC DNA]</scope>
    <source>
        <strain evidence="8 9">CCMEE 5323</strain>
    </source>
</reference>
<protein>
    <recommendedName>
        <fullName evidence="2">histidine kinase</fullName>
        <ecNumber evidence="2">2.7.13.3</ecNumber>
    </recommendedName>
</protein>
<keyword evidence="3" id="KW-0808">Transferase</keyword>
<dbReference type="GO" id="GO:0007234">
    <property type="term" value="P:osmosensory signaling via phosphorelay pathway"/>
    <property type="evidence" value="ECO:0007669"/>
    <property type="project" value="TreeGrafter"/>
</dbReference>
<organism evidence="8 9">
    <name type="scientific">Fischerella muscicola CCMEE 5323</name>
    <dbReference type="NCBI Taxonomy" id="2019572"/>
    <lineage>
        <taxon>Bacteria</taxon>
        <taxon>Bacillati</taxon>
        <taxon>Cyanobacteriota</taxon>
        <taxon>Cyanophyceae</taxon>
        <taxon>Nostocales</taxon>
        <taxon>Hapalosiphonaceae</taxon>
        <taxon>Fischerella</taxon>
    </lineage>
</organism>
<dbReference type="Gene3D" id="3.30.450.20">
    <property type="entry name" value="PAS domain"/>
    <property type="match status" value="1"/>
</dbReference>